<evidence type="ECO:0000313" key="2">
    <source>
        <dbReference type="Proteomes" id="UP001462640"/>
    </source>
</evidence>
<name>A0ABV0GLG0_9BURK</name>
<protein>
    <recommendedName>
        <fullName evidence="3">DUF5655 domain-containing protein</fullName>
    </recommendedName>
</protein>
<proteinExistence type="predicted"/>
<reference evidence="1 2" key="1">
    <citation type="submission" date="2024-05" db="EMBL/GenBank/DDBJ databases">
        <title>Roseateles sp. 2.12 16S ribosomal RNA gene Genome sequencing and assembly.</title>
        <authorList>
            <person name="Woo H."/>
        </authorList>
    </citation>
    <scope>NUCLEOTIDE SEQUENCE [LARGE SCALE GENOMIC DNA]</scope>
    <source>
        <strain evidence="1 2">2.12</strain>
    </source>
</reference>
<evidence type="ECO:0000313" key="1">
    <source>
        <dbReference type="EMBL" id="MEO3715894.1"/>
    </source>
</evidence>
<comment type="caution">
    <text evidence="1">The sequence shown here is derived from an EMBL/GenBank/DDBJ whole genome shotgun (WGS) entry which is preliminary data.</text>
</comment>
<gene>
    <name evidence="1" type="ORF">ABDJ40_24230</name>
</gene>
<dbReference type="RefSeq" id="WP_347613633.1">
    <property type="nucleotide sequence ID" value="NZ_JBDPZC010000023.1"/>
</dbReference>
<accession>A0ABV0GLG0</accession>
<organism evidence="1 2">
    <name type="scientific">Roseateles flavus</name>
    <dbReference type="NCBI Taxonomy" id="3149041"/>
    <lineage>
        <taxon>Bacteria</taxon>
        <taxon>Pseudomonadati</taxon>
        <taxon>Pseudomonadota</taxon>
        <taxon>Betaproteobacteria</taxon>
        <taxon>Burkholderiales</taxon>
        <taxon>Sphaerotilaceae</taxon>
        <taxon>Roseateles</taxon>
    </lineage>
</organism>
<dbReference type="Proteomes" id="UP001462640">
    <property type="component" value="Unassembled WGS sequence"/>
</dbReference>
<evidence type="ECO:0008006" key="3">
    <source>
        <dbReference type="Google" id="ProtNLM"/>
    </source>
</evidence>
<dbReference type="EMBL" id="JBDPZC010000023">
    <property type="protein sequence ID" value="MEO3715894.1"/>
    <property type="molecule type" value="Genomic_DNA"/>
</dbReference>
<keyword evidence="2" id="KW-1185">Reference proteome</keyword>
<sequence length="227" mass="25480">MLKSKWLQIRCDAAPREAQSLLATARFTAEAGSGFELISRDLNSIHCRYIERVTSSEKVVDPFGDTTELEIIRYVYTFFRLHPSEKSLHTYLLEISNPPRTVRPLVSALSIAFDGVTVSEPEWPILEIYKRVKRNSPRARVVRLRACGIPVSETTVSKIELISSENAAVDFLAVFPKSISKIDKIRIERPFIDQPGPLELSVNGVCGFDENVEHLVRGLILGLDVAD</sequence>